<reference evidence="3 4" key="1">
    <citation type="journal article" date="2009" name="Nature">
        <title>Evolution of pathogenicity and sexual reproduction in eight Candida genomes.</title>
        <authorList>
            <person name="Butler G."/>
            <person name="Rasmussen M.D."/>
            <person name="Lin M.F."/>
            <person name="Santos M.A."/>
            <person name="Sakthikumar S."/>
            <person name="Munro C.A."/>
            <person name="Rheinbay E."/>
            <person name="Grabherr M."/>
            <person name="Forche A."/>
            <person name="Reedy J.L."/>
            <person name="Agrafioti I."/>
            <person name="Arnaud M.B."/>
            <person name="Bates S."/>
            <person name="Brown A.J."/>
            <person name="Brunke S."/>
            <person name="Costanzo M.C."/>
            <person name="Fitzpatrick D.A."/>
            <person name="de Groot P.W."/>
            <person name="Harris D."/>
            <person name="Hoyer L.L."/>
            <person name="Hube B."/>
            <person name="Klis F.M."/>
            <person name="Kodira C."/>
            <person name="Lennard N."/>
            <person name="Logue M.E."/>
            <person name="Martin R."/>
            <person name="Neiman A.M."/>
            <person name="Nikolaou E."/>
            <person name="Quail M.A."/>
            <person name="Quinn J."/>
            <person name="Santos M.C."/>
            <person name="Schmitzberger F.F."/>
            <person name="Sherlock G."/>
            <person name="Shah P."/>
            <person name="Silverstein K.A."/>
            <person name="Skrzypek M.S."/>
            <person name="Soll D."/>
            <person name="Staggs R."/>
            <person name="Stansfield I."/>
            <person name="Stumpf M.P."/>
            <person name="Sudbery P.E."/>
            <person name="Srikantha T."/>
            <person name="Zeng Q."/>
            <person name="Berman J."/>
            <person name="Berriman M."/>
            <person name="Heitman J."/>
            <person name="Gow N.A."/>
            <person name="Lorenz M.C."/>
            <person name="Birren B.W."/>
            <person name="Kellis M."/>
            <person name="Cuomo C.A."/>
        </authorList>
    </citation>
    <scope>NUCLEOTIDE SEQUENCE [LARGE SCALE GENOMIC DNA]</scope>
    <source>
        <strain evidence="4">ATCC MYA-3404 / T1</strain>
    </source>
</reference>
<keyword evidence="2" id="KW-0732">Signal</keyword>
<evidence type="ECO:0000313" key="4">
    <source>
        <dbReference type="Proteomes" id="UP000002037"/>
    </source>
</evidence>
<dbReference type="RefSeq" id="XP_002546368.1">
    <property type="nucleotide sequence ID" value="XM_002546322.1"/>
</dbReference>
<proteinExistence type="predicted"/>
<feature type="signal peptide" evidence="2">
    <location>
        <begin position="1"/>
        <end position="18"/>
    </location>
</feature>
<dbReference type="KEGG" id="ctp:CTRG_05846"/>
<name>C5MIF3_CANTT</name>
<dbReference type="AlphaFoldDB" id="C5MIF3"/>
<dbReference type="EMBL" id="GG692404">
    <property type="protein sequence ID" value="EER30447.1"/>
    <property type="molecule type" value="Genomic_DNA"/>
</dbReference>
<accession>C5MIF3</accession>
<gene>
    <name evidence="3" type="ORF">CTRG_05846</name>
</gene>
<evidence type="ECO:0000256" key="1">
    <source>
        <dbReference type="SAM" id="MobiDB-lite"/>
    </source>
</evidence>
<organism evidence="3 4">
    <name type="scientific">Candida tropicalis (strain ATCC MYA-3404 / T1)</name>
    <name type="common">Yeast</name>
    <dbReference type="NCBI Taxonomy" id="294747"/>
    <lineage>
        <taxon>Eukaryota</taxon>
        <taxon>Fungi</taxon>
        <taxon>Dikarya</taxon>
        <taxon>Ascomycota</taxon>
        <taxon>Saccharomycotina</taxon>
        <taxon>Pichiomycetes</taxon>
        <taxon>Debaryomycetaceae</taxon>
        <taxon>Candida/Lodderomyces clade</taxon>
        <taxon>Candida</taxon>
    </lineage>
</organism>
<dbReference type="GeneID" id="8300195"/>
<evidence type="ECO:0000256" key="2">
    <source>
        <dbReference type="SAM" id="SignalP"/>
    </source>
</evidence>
<dbReference type="VEuPathDB" id="FungiDB:CTRG_05846"/>
<dbReference type="Proteomes" id="UP000002037">
    <property type="component" value="Unassembled WGS sequence"/>
</dbReference>
<protein>
    <submittedName>
        <fullName evidence="3">Uncharacterized protein</fullName>
    </submittedName>
</protein>
<evidence type="ECO:0000313" key="3">
    <source>
        <dbReference type="EMBL" id="EER30447.1"/>
    </source>
</evidence>
<feature type="chain" id="PRO_5002953449" evidence="2">
    <location>
        <begin position="19"/>
        <end position="159"/>
    </location>
</feature>
<feature type="compositionally biased region" description="Polar residues" evidence="1">
    <location>
        <begin position="111"/>
        <end position="127"/>
    </location>
</feature>
<dbReference type="HOGENOM" id="CLU_1927322_0_0_1"/>
<sequence length="159" mass="15204">MRYSALLTSAIALSAVNATFLPFLCGGSGLGSLLGGSSGGSSGGSTSTPTQAPQTPCEESAAPAPPPCETSTAAAPPPCETTPASEPPCEEGGSGSSTPAAESPCEEGASGSATSATNGEDSSSSAPPTDMMSQMIGGLSNMLETGFSGSGSLLHNLIG</sequence>
<feature type="region of interest" description="Disordered" evidence="1">
    <location>
        <begin position="36"/>
        <end position="134"/>
    </location>
</feature>
<keyword evidence="4" id="KW-1185">Reference proteome</keyword>
<feature type="compositionally biased region" description="Low complexity" evidence="1">
    <location>
        <begin position="44"/>
        <end position="62"/>
    </location>
</feature>